<evidence type="ECO:0000313" key="2">
    <source>
        <dbReference type="Proteomes" id="UP000002018"/>
    </source>
</evidence>
<dbReference type="RefSeq" id="WP_004027164.1">
    <property type="nucleotide sequence ID" value="NC_011374.1"/>
</dbReference>
<dbReference type="AlphaFoldDB" id="B5ZAR5"/>
<dbReference type="HOGENOM" id="CLU_1562216_0_0_14"/>
<dbReference type="KEGG" id="uue:UUR10_0092"/>
<reference evidence="1 2" key="1">
    <citation type="submission" date="2008-10" db="EMBL/GenBank/DDBJ databases">
        <title>Genome sequence of Ureaplasma urealyticum serovar 10 ATCC-33699.</title>
        <authorList>
            <person name="Shrivastava S."/>
            <person name="Methe B.A."/>
            <person name="Glass J."/>
            <person name="White K."/>
            <person name="Duffy L.B."/>
        </authorList>
    </citation>
    <scope>NUCLEOTIDE SEQUENCE [LARGE SCALE GENOMIC DNA]</scope>
    <source>
        <strain evidence="2">ATCC 33699 / Western</strain>
    </source>
</reference>
<dbReference type="Proteomes" id="UP000002018">
    <property type="component" value="Chromosome"/>
</dbReference>
<accession>B5ZAR5</accession>
<gene>
    <name evidence="1" type="ordered locus">UUR10_0092</name>
</gene>
<organism evidence="1 2">
    <name type="scientific">Ureaplasma urealyticum serovar 10 (strain ATCC 33699 / Western)</name>
    <dbReference type="NCBI Taxonomy" id="565575"/>
    <lineage>
        <taxon>Bacteria</taxon>
        <taxon>Bacillati</taxon>
        <taxon>Mycoplasmatota</taxon>
        <taxon>Mycoplasmoidales</taxon>
        <taxon>Mycoplasmoidaceae</taxon>
        <taxon>Ureaplasma</taxon>
    </lineage>
</organism>
<evidence type="ECO:0000313" key="1">
    <source>
        <dbReference type="EMBL" id="ACI59769.1"/>
    </source>
</evidence>
<name>B5ZAR5_UREU1</name>
<dbReference type="EMBL" id="CP001184">
    <property type="protein sequence ID" value="ACI59769.1"/>
    <property type="molecule type" value="Genomic_DNA"/>
</dbReference>
<sequence length="171" mass="19832">MINNKIISRETVDDYDDIYGWSIKIGEPTPKITGISLIYDNPKQPKVNMTFSNNWPFYSLNKGFGFILFFKPNKNLNANYYVILTYVFNKEKNEDDVLKLNEETKTYSFRPRIEFKCIPDGDNNQGGLAVPYGEEIKLIKTKEIRVDLVHDEMEPIAENPQNLITKLPSVE</sequence>
<proteinExistence type="predicted"/>
<protein>
    <submittedName>
        <fullName evidence="1">Uncharacterized protein</fullName>
    </submittedName>
</protein>